<sequence>MRCGPSPRRRESSVAACVLRGFTRENGRLFVDSVQVVREHRADPDFPGFFRLLRR</sequence>
<accession>A0A0F6SG80</accession>
<gene>
    <name evidence="1" type="ORF">DB32_005378</name>
</gene>
<name>A0A0F6SG80_9BACT</name>
<dbReference type="EMBL" id="CP011125">
    <property type="protein sequence ID" value="AKF08229.1"/>
    <property type="molecule type" value="Genomic_DNA"/>
</dbReference>
<dbReference type="KEGG" id="samy:DB32_005378"/>
<organism evidence="1 2">
    <name type="scientific">Sandaracinus amylolyticus</name>
    <dbReference type="NCBI Taxonomy" id="927083"/>
    <lineage>
        <taxon>Bacteria</taxon>
        <taxon>Pseudomonadati</taxon>
        <taxon>Myxococcota</taxon>
        <taxon>Polyangia</taxon>
        <taxon>Polyangiales</taxon>
        <taxon>Sandaracinaceae</taxon>
        <taxon>Sandaracinus</taxon>
    </lineage>
</organism>
<dbReference type="Proteomes" id="UP000034883">
    <property type="component" value="Chromosome"/>
</dbReference>
<evidence type="ECO:0000313" key="1">
    <source>
        <dbReference type="EMBL" id="AKF08229.1"/>
    </source>
</evidence>
<proteinExistence type="predicted"/>
<dbReference type="STRING" id="927083.DB32_005378"/>
<protein>
    <submittedName>
        <fullName evidence="1">Uncharacterized protein</fullName>
    </submittedName>
</protein>
<reference evidence="1 2" key="1">
    <citation type="submission" date="2015-03" db="EMBL/GenBank/DDBJ databases">
        <title>Genome assembly of Sandaracinus amylolyticus DSM 53668.</title>
        <authorList>
            <person name="Sharma G."/>
            <person name="Subramanian S."/>
        </authorList>
    </citation>
    <scope>NUCLEOTIDE SEQUENCE [LARGE SCALE GENOMIC DNA]</scope>
    <source>
        <strain evidence="1 2">DSM 53668</strain>
    </source>
</reference>
<keyword evidence="2" id="KW-1185">Reference proteome</keyword>
<dbReference type="AlphaFoldDB" id="A0A0F6SG80"/>
<evidence type="ECO:0000313" key="2">
    <source>
        <dbReference type="Proteomes" id="UP000034883"/>
    </source>
</evidence>